<dbReference type="KEGG" id="prw:PsycPRwf_1128"/>
<keyword evidence="1" id="KW-0732">Signal</keyword>
<feature type="chain" id="PRO_5002687171" evidence="1">
    <location>
        <begin position="20"/>
        <end position="157"/>
    </location>
</feature>
<dbReference type="HOGENOM" id="CLU_1676413_0_0_6"/>
<gene>
    <name evidence="2" type="ordered locus">PsycPRwf_1128</name>
</gene>
<feature type="signal peptide" evidence="1">
    <location>
        <begin position="1"/>
        <end position="19"/>
    </location>
</feature>
<sequence length="157" mass="18160" precursor="true">MKKVFLFLLSLVLSHSALAESDVDLALKAIGVIDEDYKYTDDDLAAAFFRLTTTQYAQSLPSDINSFTRIQSAMFTPYFADVQAMYTIHFTEDERREVINNFSSKQLLQELCIDYFIPNDFMLANNYTLIYSFHDQDYRRLADVQINSRTCLDALTN</sequence>
<organism evidence="2">
    <name type="scientific">Psychrobacter sp. (strain PRwf-1)</name>
    <dbReference type="NCBI Taxonomy" id="349106"/>
    <lineage>
        <taxon>Bacteria</taxon>
        <taxon>Pseudomonadati</taxon>
        <taxon>Pseudomonadota</taxon>
        <taxon>Gammaproteobacteria</taxon>
        <taxon>Moraxellales</taxon>
        <taxon>Moraxellaceae</taxon>
        <taxon>Psychrobacter</taxon>
    </lineage>
</organism>
<dbReference type="AlphaFoldDB" id="A5WEI6"/>
<dbReference type="eggNOG" id="ENOG502ZFNE">
    <property type="taxonomic scope" value="Bacteria"/>
</dbReference>
<protein>
    <submittedName>
        <fullName evidence="2">Uncharacterized protein</fullName>
    </submittedName>
</protein>
<name>A5WEI6_PSYWF</name>
<proteinExistence type="predicted"/>
<accession>A5WEI6</accession>
<evidence type="ECO:0000313" key="2">
    <source>
        <dbReference type="EMBL" id="ABQ94077.1"/>
    </source>
</evidence>
<reference evidence="2" key="1">
    <citation type="submission" date="2007-05" db="EMBL/GenBank/DDBJ databases">
        <title>Complete sequence of chromosome of Psychrobacter sp. PRwf-1.</title>
        <authorList>
            <consortium name="US DOE Joint Genome Institute"/>
            <person name="Copeland A."/>
            <person name="Lucas S."/>
            <person name="Lapidus A."/>
            <person name="Barry K."/>
            <person name="Detter J.C."/>
            <person name="Glavina del Rio T."/>
            <person name="Hammon N."/>
            <person name="Israni S."/>
            <person name="Dalin E."/>
            <person name="Tice H."/>
            <person name="Pitluck S."/>
            <person name="Chain P."/>
            <person name="Malfatti S."/>
            <person name="Shin M."/>
            <person name="Vergez L."/>
            <person name="Schmutz J."/>
            <person name="Larimer F."/>
            <person name="Land M."/>
            <person name="Hauser L."/>
            <person name="Kyrpides N."/>
            <person name="Kim E."/>
            <person name="Tiedje J."/>
            <person name="Richardson P."/>
        </authorList>
    </citation>
    <scope>NUCLEOTIDE SEQUENCE [LARGE SCALE GENOMIC DNA]</scope>
    <source>
        <strain evidence="2">PRwf-1</strain>
    </source>
</reference>
<dbReference type="EMBL" id="CP000713">
    <property type="protein sequence ID" value="ABQ94077.1"/>
    <property type="molecule type" value="Genomic_DNA"/>
</dbReference>
<evidence type="ECO:0000256" key="1">
    <source>
        <dbReference type="SAM" id="SignalP"/>
    </source>
</evidence>